<accession>A0ABR2JNI8</accession>
<comment type="caution">
    <text evidence="5">The sequence shown here is derived from an EMBL/GenBank/DDBJ whole genome shotgun (WGS) entry which is preliminary data.</text>
</comment>
<gene>
    <name evidence="5" type="ORF">PGQ11_001377</name>
</gene>
<keyword evidence="3" id="KW-0663">Pyridoxal phosphate</keyword>
<protein>
    <submittedName>
        <fullName evidence="5">Beta-eliminating lyase</fullName>
    </submittedName>
</protein>
<dbReference type="Pfam" id="PF01212">
    <property type="entry name" value="Beta_elim_lyase"/>
    <property type="match status" value="1"/>
</dbReference>
<sequence length="345" mass="36664">MLAAISKATLNDDVYGEDKTTCEFEERMASICGKEAAAFVVSGTMANQLSLAALAQAPCSILADATAHIIHFEAGGVANLAGASIQPVRPSNGHYLTLEDVQKHAIVGPAAALERCPATIISLENTAHGNIIPLTELQAIKAWADEQRIAVHIDGARVWHAVAAGGGSLRELAACCDAMTLCFGKGLAAPIGAAIVGSALLVQRVKRVRQSIGGGVRKSGVLAAAAWQAVWENFGPGDADVRGVLRGTHDVAREVADLWTSLGGRLLRRVETNLIWLDLRHAGVEKTAFNDLARRHGVKVRAPRLVLHQQVSPDALHRLGRVFREAWTSKLVNHASRIDGITPKL</sequence>
<dbReference type="InterPro" id="IPR001597">
    <property type="entry name" value="ArAA_b-elim_lyase/Thr_aldolase"/>
</dbReference>
<name>A0ABR2JNI8_9PEZI</name>
<dbReference type="InterPro" id="IPR015424">
    <property type="entry name" value="PyrdxlP-dep_Trfase"/>
</dbReference>
<reference evidence="5 6" key="1">
    <citation type="journal article" date="2024" name="IMA Fungus">
        <title>Apiospora arundinis, a panoply of carbohydrate-active enzymes and secondary metabolites.</title>
        <authorList>
            <person name="Sorensen T."/>
            <person name="Petersen C."/>
            <person name="Muurmann A.T."/>
            <person name="Christiansen J.V."/>
            <person name="Brundto M.L."/>
            <person name="Overgaard C.K."/>
            <person name="Boysen A.T."/>
            <person name="Wollenberg R.D."/>
            <person name="Larsen T.O."/>
            <person name="Sorensen J.L."/>
            <person name="Nielsen K.L."/>
            <person name="Sondergaard T.E."/>
        </authorList>
    </citation>
    <scope>NUCLEOTIDE SEQUENCE [LARGE SCALE GENOMIC DNA]</scope>
    <source>
        <strain evidence="5 6">AAU 773</strain>
    </source>
</reference>
<dbReference type="PIRSF" id="PIRSF017617">
    <property type="entry name" value="Thr_aldolase"/>
    <property type="match status" value="1"/>
</dbReference>
<dbReference type="InterPro" id="IPR015422">
    <property type="entry name" value="PyrdxlP-dep_Trfase_small"/>
</dbReference>
<dbReference type="PANTHER" id="PTHR48097">
    <property type="entry name" value="L-THREONINE ALDOLASE-RELATED"/>
    <property type="match status" value="1"/>
</dbReference>
<keyword evidence="5" id="KW-0456">Lyase</keyword>
<dbReference type="GO" id="GO:0016829">
    <property type="term" value="F:lyase activity"/>
    <property type="evidence" value="ECO:0007669"/>
    <property type="project" value="UniProtKB-KW"/>
</dbReference>
<comment type="similarity">
    <text evidence="2">Belongs to the threonine aldolase family.</text>
</comment>
<evidence type="ECO:0000256" key="1">
    <source>
        <dbReference type="ARBA" id="ARBA00001933"/>
    </source>
</evidence>
<keyword evidence="6" id="KW-1185">Reference proteome</keyword>
<dbReference type="Gene3D" id="3.90.1150.10">
    <property type="entry name" value="Aspartate Aminotransferase, domain 1"/>
    <property type="match status" value="1"/>
</dbReference>
<dbReference type="PANTHER" id="PTHR48097:SF9">
    <property type="entry name" value="L-THREONINE ALDOLASE"/>
    <property type="match status" value="1"/>
</dbReference>
<dbReference type="InterPro" id="IPR023603">
    <property type="entry name" value="Low_specificity_L-TA-like"/>
</dbReference>
<organism evidence="5 6">
    <name type="scientific">Apiospora arundinis</name>
    <dbReference type="NCBI Taxonomy" id="335852"/>
    <lineage>
        <taxon>Eukaryota</taxon>
        <taxon>Fungi</taxon>
        <taxon>Dikarya</taxon>
        <taxon>Ascomycota</taxon>
        <taxon>Pezizomycotina</taxon>
        <taxon>Sordariomycetes</taxon>
        <taxon>Xylariomycetidae</taxon>
        <taxon>Amphisphaeriales</taxon>
        <taxon>Apiosporaceae</taxon>
        <taxon>Apiospora</taxon>
    </lineage>
</organism>
<evidence type="ECO:0000313" key="6">
    <source>
        <dbReference type="Proteomes" id="UP001390339"/>
    </source>
</evidence>
<evidence type="ECO:0000256" key="2">
    <source>
        <dbReference type="ARBA" id="ARBA00006966"/>
    </source>
</evidence>
<dbReference type="Proteomes" id="UP001390339">
    <property type="component" value="Unassembled WGS sequence"/>
</dbReference>
<evidence type="ECO:0000313" key="5">
    <source>
        <dbReference type="EMBL" id="KAK8880083.1"/>
    </source>
</evidence>
<dbReference type="EMBL" id="JAPCWZ010000001">
    <property type="protein sequence ID" value="KAK8880083.1"/>
    <property type="molecule type" value="Genomic_DNA"/>
</dbReference>
<feature type="domain" description="Aromatic amino acid beta-eliminating lyase/threonine aldolase" evidence="4">
    <location>
        <begin position="1"/>
        <end position="279"/>
    </location>
</feature>
<comment type="cofactor">
    <cofactor evidence="1">
        <name>pyridoxal 5'-phosphate</name>
        <dbReference type="ChEBI" id="CHEBI:597326"/>
    </cofactor>
</comment>
<evidence type="ECO:0000259" key="4">
    <source>
        <dbReference type="Pfam" id="PF01212"/>
    </source>
</evidence>
<dbReference type="InterPro" id="IPR015421">
    <property type="entry name" value="PyrdxlP-dep_Trfase_major"/>
</dbReference>
<dbReference type="Gene3D" id="3.40.640.10">
    <property type="entry name" value="Type I PLP-dependent aspartate aminotransferase-like (Major domain)"/>
    <property type="match status" value="1"/>
</dbReference>
<proteinExistence type="inferred from homology"/>
<evidence type="ECO:0000256" key="3">
    <source>
        <dbReference type="ARBA" id="ARBA00022898"/>
    </source>
</evidence>
<dbReference type="SUPFAM" id="SSF53383">
    <property type="entry name" value="PLP-dependent transferases"/>
    <property type="match status" value="1"/>
</dbReference>